<accession>A0ABD7BXR1</accession>
<name>A0ABD7BXR1_XYLFS</name>
<dbReference type="Proteomes" id="UP000196980">
    <property type="component" value="Chromosome"/>
</dbReference>
<reference evidence="2" key="1">
    <citation type="submission" date="2014-11" db="EMBL/GenBank/DDBJ databases">
        <title>Xylella fastidiosa Hib4 Genome Sequencing.</title>
        <authorList>
            <person name="Pierry P.M."/>
            <person name="da Silva A.M."/>
        </authorList>
    </citation>
    <scope>NUCLEOTIDE SEQUENCE [LARGE SCALE GENOMIC DNA]</scope>
    <source>
        <strain evidence="2">Hib4</strain>
    </source>
</reference>
<sequence>MLAVLRRGHRLECNDGNVDVSRGISSSTLKYTGLKLSDCGTLGRKRQRIITGEGGLLVLGVTGDKRHRRAPMLIWPPMVGRLV</sequence>
<dbReference type="RefSeq" id="WP_230950010.1">
    <property type="nucleotide sequence ID" value="NZ_LRVH01000163.1"/>
</dbReference>
<dbReference type="AlphaFoldDB" id="A0ABD7BXR1"/>
<dbReference type="KEGG" id="xfh:XFHB_13425"/>
<proteinExistence type="predicted"/>
<dbReference type="EMBL" id="CP009885">
    <property type="protein sequence ID" value="QPB72659.1"/>
    <property type="molecule type" value="Genomic_DNA"/>
</dbReference>
<protein>
    <submittedName>
        <fullName evidence="1">Uncharacterized protein</fullName>
    </submittedName>
</protein>
<organism evidence="1 2">
    <name type="scientific">Xylella fastidiosa</name>
    <dbReference type="NCBI Taxonomy" id="2371"/>
    <lineage>
        <taxon>Bacteria</taxon>
        <taxon>Pseudomonadati</taxon>
        <taxon>Pseudomonadota</taxon>
        <taxon>Gammaproteobacteria</taxon>
        <taxon>Lysobacterales</taxon>
        <taxon>Lysobacteraceae</taxon>
        <taxon>Xylella</taxon>
    </lineage>
</organism>
<gene>
    <name evidence="1" type="ORF">XFHB_13425</name>
</gene>
<evidence type="ECO:0000313" key="1">
    <source>
        <dbReference type="EMBL" id="QPB72659.1"/>
    </source>
</evidence>
<evidence type="ECO:0000313" key="2">
    <source>
        <dbReference type="Proteomes" id="UP000196980"/>
    </source>
</evidence>